<feature type="compositionally biased region" description="Low complexity" evidence="1">
    <location>
        <begin position="82"/>
        <end position="92"/>
    </location>
</feature>
<reference evidence="3 4" key="1">
    <citation type="journal article" date="2019" name="Int. J. Syst. Evol. Microbiol.">
        <title>The Global Catalogue of Microorganisms (GCM) 10K type strain sequencing project: providing services to taxonomists for standard genome sequencing and annotation.</title>
        <authorList>
            <consortium name="The Broad Institute Genomics Platform"/>
            <consortium name="The Broad Institute Genome Sequencing Center for Infectious Disease"/>
            <person name="Wu L."/>
            <person name="Ma J."/>
        </authorList>
    </citation>
    <scope>NUCLEOTIDE SEQUENCE [LARGE SCALE GENOMIC DNA]</scope>
    <source>
        <strain evidence="3 4">JCM 16117</strain>
    </source>
</reference>
<dbReference type="RefSeq" id="WP_259478770.1">
    <property type="nucleotide sequence ID" value="NZ_BAAAQY010000003.1"/>
</dbReference>
<dbReference type="NCBIfam" id="TIGR01167">
    <property type="entry name" value="LPXTG_anchor"/>
    <property type="match status" value="1"/>
</dbReference>
<evidence type="ECO:0008006" key="5">
    <source>
        <dbReference type="Google" id="ProtNLM"/>
    </source>
</evidence>
<feature type="region of interest" description="Disordered" evidence="1">
    <location>
        <begin position="82"/>
        <end position="104"/>
    </location>
</feature>
<dbReference type="EMBL" id="BAAAQY010000003">
    <property type="protein sequence ID" value="GAA2229498.1"/>
    <property type="molecule type" value="Genomic_DNA"/>
</dbReference>
<feature type="compositionally biased region" description="Pro residues" evidence="1">
    <location>
        <begin position="93"/>
        <end position="103"/>
    </location>
</feature>
<keyword evidence="2" id="KW-0472">Membrane</keyword>
<accession>A0ABN3DFU9</accession>
<protein>
    <recommendedName>
        <fullName evidence="5">Alpha/beta fold hydrolase</fullName>
    </recommendedName>
</protein>
<evidence type="ECO:0000256" key="1">
    <source>
        <dbReference type="SAM" id="MobiDB-lite"/>
    </source>
</evidence>
<feature type="transmembrane region" description="Helical" evidence="2">
    <location>
        <begin position="46"/>
        <end position="66"/>
    </location>
</feature>
<organism evidence="3 4">
    <name type="scientific">Herbiconiux moechotypicola</name>
    <dbReference type="NCBI Taxonomy" id="637393"/>
    <lineage>
        <taxon>Bacteria</taxon>
        <taxon>Bacillati</taxon>
        <taxon>Actinomycetota</taxon>
        <taxon>Actinomycetes</taxon>
        <taxon>Micrococcales</taxon>
        <taxon>Microbacteriaceae</taxon>
        <taxon>Herbiconiux</taxon>
    </lineage>
</organism>
<comment type="caution">
    <text evidence="3">The sequence shown here is derived from an EMBL/GenBank/DDBJ whole genome shotgun (WGS) entry which is preliminary data.</text>
</comment>
<feature type="transmembrane region" description="Helical" evidence="2">
    <location>
        <begin position="12"/>
        <end position="34"/>
    </location>
</feature>
<evidence type="ECO:0000313" key="3">
    <source>
        <dbReference type="EMBL" id="GAA2229498.1"/>
    </source>
</evidence>
<keyword evidence="2" id="KW-1133">Transmembrane helix</keyword>
<dbReference type="InterPro" id="IPR029058">
    <property type="entry name" value="AB_hydrolase_fold"/>
</dbReference>
<dbReference type="PANTHER" id="PTHR43265">
    <property type="entry name" value="ESTERASE ESTD"/>
    <property type="match status" value="1"/>
</dbReference>
<keyword evidence="4" id="KW-1185">Reference proteome</keyword>
<evidence type="ECO:0000313" key="4">
    <source>
        <dbReference type="Proteomes" id="UP001500929"/>
    </source>
</evidence>
<dbReference type="PANTHER" id="PTHR43265:SF1">
    <property type="entry name" value="ESTERASE ESTD"/>
    <property type="match status" value="1"/>
</dbReference>
<dbReference type="InterPro" id="IPR053145">
    <property type="entry name" value="AB_hydrolase_Est10"/>
</dbReference>
<gene>
    <name evidence="3" type="ORF">GCM10009851_12650</name>
</gene>
<dbReference type="SUPFAM" id="SSF53474">
    <property type="entry name" value="alpha/beta-Hydrolases"/>
    <property type="match status" value="1"/>
</dbReference>
<keyword evidence="2" id="KW-0812">Transmembrane</keyword>
<sequence>MTDCLADTGAAGSLPLLLVGVLVLTAGAVVLVLLRRRRGSGGGRGAATTTLAIVLAVLAASGALQLGGAAAPATASVSSAEASACPSAGPTSEPTPAPTPTPTTTPVQPVIGADQEVAFDSGGVTFHGSFRGPTDTSQPVPAVVIVVGTGGVDRNGNAPTLDTEAYEWLADVMSANGVASLRYDKLGTGATGLGPYAADPDEMLALGYDQLRVQPIRDALSFVAEQPGVDSDRILLLGHSEGGADSLIVATELGDAPALAGLLLIEPAYTHILDVVSSQFSVQMEAAVAAGAMTADDEQTLADWMAAGVAEIRTGTPPYPAPGPVPLPDAVDMTAVFQSTIESNIYGSDPAQMVVTHAYRTLYGKQYDAVDPYELPPLVSVPTLVTCGTKDFNTPCGDGTPDSGVVAVAGQFAPGVAEFTEIPDMVHILRDVGSADVPQPADQIAYPFSSVLETTLGDWLARFADPR</sequence>
<proteinExistence type="predicted"/>
<dbReference type="Proteomes" id="UP001500929">
    <property type="component" value="Unassembled WGS sequence"/>
</dbReference>
<evidence type="ECO:0000256" key="2">
    <source>
        <dbReference type="SAM" id="Phobius"/>
    </source>
</evidence>
<name>A0ABN3DFU9_9MICO</name>
<dbReference type="Gene3D" id="3.40.50.1820">
    <property type="entry name" value="alpha/beta hydrolase"/>
    <property type="match status" value="1"/>
</dbReference>